<dbReference type="EMBL" id="CP039396">
    <property type="protein sequence ID" value="QCD41737.1"/>
    <property type="molecule type" value="Genomic_DNA"/>
</dbReference>
<dbReference type="AlphaFoldDB" id="A0A4P7W1P7"/>
<dbReference type="KEGG" id="ddb:E7747_05240"/>
<feature type="chain" id="PRO_5020963616" description="SusC/RagA family TonB-linked outer membrane protein" evidence="1">
    <location>
        <begin position="21"/>
        <end position="135"/>
    </location>
</feature>
<evidence type="ECO:0000313" key="2">
    <source>
        <dbReference type="EMBL" id="QCD41737.1"/>
    </source>
</evidence>
<gene>
    <name evidence="2" type="ORF">E7747_05240</name>
</gene>
<dbReference type="Proteomes" id="UP000297149">
    <property type="component" value="Chromosome"/>
</dbReference>
<organism evidence="2 3">
    <name type="scientific">Duncaniella dubosii</name>
    <dbReference type="NCBI Taxonomy" id="2518971"/>
    <lineage>
        <taxon>Bacteria</taxon>
        <taxon>Pseudomonadati</taxon>
        <taxon>Bacteroidota</taxon>
        <taxon>Bacteroidia</taxon>
        <taxon>Bacteroidales</taxon>
        <taxon>Muribaculaceae</taxon>
        <taxon>Duncaniella</taxon>
    </lineage>
</organism>
<name>A0A4P7W1P7_9BACT</name>
<dbReference type="InterPro" id="IPR008969">
    <property type="entry name" value="CarboxyPept-like_regulatory"/>
</dbReference>
<evidence type="ECO:0000313" key="3">
    <source>
        <dbReference type="Proteomes" id="UP000297149"/>
    </source>
</evidence>
<proteinExistence type="predicted"/>
<keyword evidence="1" id="KW-0732">Signal</keyword>
<sequence length="135" mass="14226">MKKLFFLLMTLLALTLSASAQNRTVKGIVISGDDEEPVVGASVTVVGTQLGANTDLDGKFVIANVPQSAKSLRVSYVGMTSQEVPITNGEIRIVLGLNSELLDEVVVTALGISRSEKSLGYSATTQEKTSTSSHL</sequence>
<reference evidence="3" key="1">
    <citation type="submission" date="2019-02" db="EMBL/GenBank/DDBJ databases">
        <title>Isolation and identification of novel species under the genus Muribaculum.</title>
        <authorList>
            <person name="Miyake S."/>
            <person name="Ding Y."/>
            <person name="Low A."/>
            <person name="Soh M."/>
            <person name="Seedorf H."/>
        </authorList>
    </citation>
    <scope>NUCLEOTIDE SEQUENCE [LARGE SCALE GENOMIC DNA]</scope>
    <source>
        <strain evidence="3">H5</strain>
    </source>
</reference>
<evidence type="ECO:0008006" key="4">
    <source>
        <dbReference type="Google" id="ProtNLM"/>
    </source>
</evidence>
<dbReference type="SUPFAM" id="SSF49464">
    <property type="entry name" value="Carboxypeptidase regulatory domain-like"/>
    <property type="match status" value="1"/>
</dbReference>
<feature type="signal peptide" evidence="1">
    <location>
        <begin position="1"/>
        <end position="20"/>
    </location>
</feature>
<accession>A0A4P7W1P7</accession>
<evidence type="ECO:0000256" key="1">
    <source>
        <dbReference type="SAM" id="SignalP"/>
    </source>
</evidence>
<dbReference type="RefSeq" id="WP_123613803.1">
    <property type="nucleotide sequence ID" value="NZ_CBFGAE010000017.1"/>
</dbReference>
<dbReference type="Pfam" id="PF13715">
    <property type="entry name" value="CarbopepD_reg_2"/>
    <property type="match status" value="1"/>
</dbReference>
<keyword evidence="3" id="KW-1185">Reference proteome</keyword>
<protein>
    <recommendedName>
        <fullName evidence="4">SusC/RagA family TonB-linked outer membrane protein</fullName>
    </recommendedName>
</protein>
<dbReference type="Gene3D" id="2.60.40.1120">
    <property type="entry name" value="Carboxypeptidase-like, regulatory domain"/>
    <property type="match status" value="1"/>
</dbReference>